<dbReference type="Pfam" id="PF04672">
    <property type="entry name" value="Methyltransf_19"/>
    <property type="match status" value="1"/>
</dbReference>
<name>A0A5B8JEI1_9ACTN</name>
<keyword evidence="3" id="KW-1185">Reference proteome</keyword>
<dbReference type="InterPro" id="IPR029063">
    <property type="entry name" value="SAM-dependent_MTases_sf"/>
</dbReference>
<dbReference type="AlphaFoldDB" id="A0A5B8JEI1"/>
<proteinExistence type="predicted"/>
<evidence type="ECO:0000256" key="1">
    <source>
        <dbReference type="SAM" id="MobiDB-lite"/>
    </source>
</evidence>
<accession>A0A5B8JEI1</accession>
<reference evidence="2 3" key="1">
    <citation type="submission" date="2019-07" db="EMBL/GenBank/DDBJ databases">
        <authorList>
            <person name="Zhu P."/>
        </authorList>
    </citation>
    <scope>NUCLEOTIDE SEQUENCE [LARGE SCALE GENOMIC DNA]</scope>
    <source>
        <strain evidence="2 3">SSL-25</strain>
    </source>
</reference>
<evidence type="ECO:0000313" key="3">
    <source>
        <dbReference type="Proteomes" id="UP000320580"/>
    </source>
</evidence>
<evidence type="ECO:0000313" key="2">
    <source>
        <dbReference type="EMBL" id="QDY78301.1"/>
    </source>
</evidence>
<feature type="region of interest" description="Disordered" evidence="1">
    <location>
        <begin position="18"/>
        <end position="50"/>
    </location>
</feature>
<dbReference type="InterPro" id="IPR006764">
    <property type="entry name" value="SAM_dep_MeTrfase_SAV2177_type"/>
</dbReference>
<feature type="compositionally biased region" description="Polar residues" evidence="1">
    <location>
        <begin position="24"/>
        <end position="37"/>
    </location>
</feature>
<gene>
    <name evidence="2" type="ORF">FQU76_19410</name>
</gene>
<protein>
    <recommendedName>
        <fullName evidence="4">SAM-dependent methyltransferase</fullName>
    </recommendedName>
</protein>
<sequence>MRTRTTCGLWPSLGNRAVGRPTARSGSRSSCAETVTSWKPPARQSRLTRPASSLGSWLTLREAPYEGLARPRGRRNRGPDGLRPVLVTPVVGRGERCGVALVNNAIYQPGVHPISSARVAHAALGAPEDRDAYIADTVVIDRLNAINFPIETNTRATRAFQLRAVTYAVQTLGMHQVLDIGPGLPPHIMADTHSIASLYHHDRARVLYADVDPVVTTHWNMWVTGTSIRARTLDLRSPELLDEARAHFDFRHPVAVVMTAVLDNIRPGDYPHKHVQQLISALPAGSVLALSHLTQDYDPPHVHRAAGILRDAGLPTFPRTFEEIAQFFDGLLAIGPGLVPISQWLPSHADGEAPVVHAYGGVGRK</sequence>
<evidence type="ECO:0008006" key="4">
    <source>
        <dbReference type="Google" id="ProtNLM"/>
    </source>
</evidence>
<dbReference type="OrthoDB" id="9805171at2"/>
<dbReference type="KEGG" id="sqz:FQU76_19410"/>
<dbReference type="Gene3D" id="3.40.50.150">
    <property type="entry name" value="Vaccinia Virus protein VP39"/>
    <property type="match status" value="1"/>
</dbReference>
<organism evidence="2 3">
    <name type="scientific">Streptomyces qinzhouensis</name>
    <dbReference type="NCBI Taxonomy" id="2599401"/>
    <lineage>
        <taxon>Bacteria</taxon>
        <taxon>Bacillati</taxon>
        <taxon>Actinomycetota</taxon>
        <taxon>Actinomycetes</taxon>
        <taxon>Kitasatosporales</taxon>
        <taxon>Streptomycetaceae</taxon>
        <taxon>Streptomyces</taxon>
    </lineage>
</organism>
<dbReference type="Proteomes" id="UP000320580">
    <property type="component" value="Chromosome"/>
</dbReference>
<dbReference type="EMBL" id="CP042266">
    <property type="protein sequence ID" value="QDY78301.1"/>
    <property type="molecule type" value="Genomic_DNA"/>
</dbReference>
<dbReference type="SUPFAM" id="SSF53335">
    <property type="entry name" value="S-adenosyl-L-methionine-dependent methyltransferases"/>
    <property type="match status" value="1"/>
</dbReference>